<name>A0A1M4MX61_9RHOB</name>
<dbReference type="RefSeq" id="WP_072705788.1">
    <property type="nucleotide sequence ID" value="NZ_FMJB01000044.1"/>
</dbReference>
<dbReference type="InterPro" id="IPR011049">
    <property type="entry name" value="Serralysin-like_metalloprot_C"/>
</dbReference>
<dbReference type="PANTHER" id="PTHR38340">
    <property type="entry name" value="S-LAYER PROTEIN"/>
    <property type="match status" value="1"/>
</dbReference>
<evidence type="ECO:0000313" key="5">
    <source>
        <dbReference type="Proteomes" id="UP000184085"/>
    </source>
</evidence>
<feature type="compositionally biased region" description="Basic and acidic residues" evidence="3">
    <location>
        <begin position="209"/>
        <end position="220"/>
    </location>
</feature>
<protein>
    <submittedName>
        <fullName evidence="4">Hemolysin-type calcium-binding region</fullName>
    </submittedName>
</protein>
<evidence type="ECO:0000256" key="2">
    <source>
        <dbReference type="ARBA" id="ARBA00022525"/>
    </source>
</evidence>
<reference evidence="5" key="1">
    <citation type="submission" date="2016-09" db="EMBL/GenBank/DDBJ databases">
        <authorList>
            <person name="Wibberg D."/>
        </authorList>
    </citation>
    <scope>NUCLEOTIDE SEQUENCE [LARGE SCALE GENOMIC DNA]</scope>
</reference>
<dbReference type="SUPFAM" id="SSF51120">
    <property type="entry name" value="beta-Roll"/>
    <property type="match status" value="2"/>
</dbReference>
<feature type="compositionally biased region" description="Basic and acidic residues" evidence="3">
    <location>
        <begin position="227"/>
        <end position="236"/>
    </location>
</feature>
<organism evidence="4 5">
    <name type="scientific">Donghicola eburneus</name>
    <dbReference type="NCBI Taxonomy" id="393278"/>
    <lineage>
        <taxon>Bacteria</taxon>
        <taxon>Pseudomonadati</taxon>
        <taxon>Pseudomonadota</taxon>
        <taxon>Alphaproteobacteria</taxon>
        <taxon>Rhodobacterales</taxon>
        <taxon>Roseobacteraceae</taxon>
        <taxon>Donghicola</taxon>
    </lineage>
</organism>
<gene>
    <name evidence="4" type="ORF">KARMA_1329</name>
</gene>
<evidence type="ECO:0000256" key="3">
    <source>
        <dbReference type="SAM" id="MobiDB-lite"/>
    </source>
</evidence>
<evidence type="ECO:0000256" key="1">
    <source>
        <dbReference type="ARBA" id="ARBA00004613"/>
    </source>
</evidence>
<proteinExistence type="predicted"/>
<dbReference type="EMBL" id="FMJB01000044">
    <property type="protein sequence ID" value="SCM67141.1"/>
    <property type="molecule type" value="Genomic_DNA"/>
</dbReference>
<keyword evidence="2" id="KW-0964">Secreted</keyword>
<dbReference type="GO" id="GO:0005509">
    <property type="term" value="F:calcium ion binding"/>
    <property type="evidence" value="ECO:0007669"/>
    <property type="project" value="InterPro"/>
</dbReference>
<evidence type="ECO:0000313" key="4">
    <source>
        <dbReference type="EMBL" id="SCM67141.1"/>
    </source>
</evidence>
<dbReference type="Pfam" id="PF00353">
    <property type="entry name" value="HemolysinCabind"/>
    <property type="match status" value="3"/>
</dbReference>
<sequence length="403" mass="42480">MTVEVTLTDLNGLIEYTFADVDLQFFAGGGAIFDLNWSTDNMLSGQAEMVQPSAIPEGAFRLTYYSAATGSVTADFYGDWPEPLTLAELGQNQTWVESTADLQIEEVHILAPAQYRILIDFNGEGPTVQDFVESWTEQDLVSLSPLVNGEFAVEGGWEGTSGRDRYYGTNQDDVIEGLGGRDVLKGGKGNDEIYGGSGNDKLFGQAGKDTIEGGAGKDKLSGGSGHDTLRGEDGNDRLTGGSGNDSMVGGDGRDVLSGGAGSDNVQGGAGNDRLIGGGGDDRLSGSFGDDTLIDGRGDDYMWGGSGADLFIFKKGVAGGTDLVSMDKTGGDKLRLQGFGVDIDTSTATAEEIEAAMAAQNIHIVQDTESWNFGIGFEDTGDAITLAFDTPVIYSQIWDYIEFA</sequence>
<dbReference type="PANTHER" id="PTHR38340:SF1">
    <property type="entry name" value="S-LAYER PROTEIN"/>
    <property type="match status" value="1"/>
</dbReference>
<dbReference type="InterPro" id="IPR050557">
    <property type="entry name" value="RTX_toxin/Mannuronan_C5-epim"/>
</dbReference>
<dbReference type="PROSITE" id="PS00330">
    <property type="entry name" value="HEMOLYSIN_CALCIUM"/>
    <property type="match status" value="2"/>
</dbReference>
<dbReference type="AlphaFoldDB" id="A0A1M4MX61"/>
<feature type="compositionally biased region" description="Gly residues" evidence="3">
    <location>
        <begin position="267"/>
        <end position="278"/>
    </location>
</feature>
<accession>A0A1M4MX61</accession>
<dbReference type="InterPro" id="IPR018511">
    <property type="entry name" value="Hemolysin-typ_Ca-bd_CS"/>
</dbReference>
<dbReference type="InterPro" id="IPR001343">
    <property type="entry name" value="Hemolysn_Ca-bd"/>
</dbReference>
<dbReference type="Proteomes" id="UP000184085">
    <property type="component" value="Unassembled WGS sequence"/>
</dbReference>
<comment type="subcellular location">
    <subcellularLocation>
        <location evidence="1">Secreted</location>
    </subcellularLocation>
</comment>
<dbReference type="Gene3D" id="2.150.10.10">
    <property type="entry name" value="Serralysin-like metalloprotease, C-terminal"/>
    <property type="match status" value="3"/>
</dbReference>
<dbReference type="GO" id="GO:0005576">
    <property type="term" value="C:extracellular region"/>
    <property type="evidence" value="ECO:0007669"/>
    <property type="project" value="UniProtKB-SubCell"/>
</dbReference>
<dbReference type="PRINTS" id="PR00313">
    <property type="entry name" value="CABNDNGRPT"/>
</dbReference>
<feature type="region of interest" description="Disordered" evidence="3">
    <location>
        <begin position="199"/>
        <end position="280"/>
    </location>
</feature>
<keyword evidence="5" id="KW-1185">Reference proteome</keyword>